<dbReference type="InterPro" id="IPR007329">
    <property type="entry name" value="FMN-bd"/>
</dbReference>
<protein>
    <submittedName>
        <fullName evidence="4">FMN-binding domain-containing protein</fullName>
    </submittedName>
</protein>
<evidence type="ECO:0000313" key="4">
    <source>
        <dbReference type="EMBL" id="AEW97617.1"/>
    </source>
</evidence>
<evidence type="ECO:0000259" key="3">
    <source>
        <dbReference type="SMART" id="SM00900"/>
    </source>
</evidence>
<dbReference type="HOGENOM" id="CLU_065810_2_1_11"/>
<name>G8X0Y9_STREN</name>
<dbReference type="Gene3D" id="3.90.1010.20">
    <property type="match status" value="1"/>
</dbReference>
<feature type="signal peptide" evidence="2">
    <location>
        <begin position="1"/>
        <end position="37"/>
    </location>
</feature>
<dbReference type="AlphaFoldDB" id="G8X0Y9"/>
<accession>G8X0Y9</accession>
<dbReference type="eggNOG" id="COG3976">
    <property type="taxonomic scope" value="Bacteria"/>
</dbReference>
<keyword evidence="2" id="KW-0732">Signal</keyword>
<evidence type="ECO:0000256" key="2">
    <source>
        <dbReference type="SAM" id="SignalP"/>
    </source>
</evidence>
<dbReference type="KEGG" id="scy:SCATT_52460"/>
<dbReference type="GO" id="GO:0010181">
    <property type="term" value="F:FMN binding"/>
    <property type="evidence" value="ECO:0007669"/>
    <property type="project" value="InterPro"/>
</dbReference>
<dbReference type="GO" id="GO:0016020">
    <property type="term" value="C:membrane"/>
    <property type="evidence" value="ECO:0007669"/>
    <property type="project" value="InterPro"/>
</dbReference>
<dbReference type="PATRIC" id="fig|1003195.29.peg.5234"/>
<evidence type="ECO:0000256" key="1">
    <source>
        <dbReference type="SAM" id="MobiDB-lite"/>
    </source>
</evidence>
<proteinExistence type="predicted"/>
<feature type="chain" id="PRO_5003517890" evidence="2">
    <location>
        <begin position="38"/>
        <end position="145"/>
    </location>
</feature>
<reference evidence="5" key="1">
    <citation type="submission" date="2011-12" db="EMBL/GenBank/DDBJ databases">
        <title>Complete genome sequence of Streptomyces cattleya strain DSM 46488.</title>
        <authorList>
            <person name="Ou H.-Y."/>
            <person name="Li P."/>
            <person name="Zhao C."/>
            <person name="O'Hagan D."/>
            <person name="Deng Z."/>
        </authorList>
    </citation>
    <scope>NUCLEOTIDE SEQUENCE [LARGE SCALE GENOMIC DNA]</scope>
    <source>
        <strain evidence="5">ATCC 35852 / DSM 46488 / JCM 4925 / NBRC 14057 / NRRL 8057</strain>
    </source>
</reference>
<dbReference type="SMART" id="SM00900">
    <property type="entry name" value="FMN_bind"/>
    <property type="match status" value="1"/>
</dbReference>
<sequence length="145" mass="14894">MTRNPLRRMTLGAAATVGGIVLLLALKPHSAPAPALAADPAPAAAGPSASARPTGTRTVTGDAIDTRYGPVQLKVALTDGRITAVTAVQMPSDSPRDQEIASYAVPQLTREAITAQSARIDAVSGATYTSDGYVRSLQSALDRAR</sequence>
<feature type="domain" description="FMN-binding" evidence="3">
    <location>
        <begin position="67"/>
        <end position="144"/>
    </location>
</feature>
<evidence type="ECO:0000313" key="5">
    <source>
        <dbReference type="Proteomes" id="UP000007842"/>
    </source>
</evidence>
<feature type="region of interest" description="Disordered" evidence="1">
    <location>
        <begin position="34"/>
        <end position="63"/>
    </location>
</feature>
<dbReference type="InterPro" id="IPR006311">
    <property type="entry name" value="TAT_signal"/>
</dbReference>
<feature type="compositionally biased region" description="Low complexity" evidence="1">
    <location>
        <begin position="34"/>
        <end position="53"/>
    </location>
</feature>
<dbReference type="Pfam" id="PF04205">
    <property type="entry name" value="FMN_bind"/>
    <property type="match status" value="1"/>
</dbReference>
<dbReference type="Proteomes" id="UP000007842">
    <property type="component" value="Chromosome"/>
</dbReference>
<organism evidence="4 5">
    <name type="scientific">Streptantibioticus cattleyicolor (strain ATCC 35852 / DSM 46488 / JCM 4925 / NBRC 14057 / NRRL 8057)</name>
    <name type="common">Streptomyces cattleya</name>
    <dbReference type="NCBI Taxonomy" id="1003195"/>
    <lineage>
        <taxon>Bacteria</taxon>
        <taxon>Bacillati</taxon>
        <taxon>Actinomycetota</taxon>
        <taxon>Actinomycetes</taxon>
        <taxon>Kitasatosporales</taxon>
        <taxon>Streptomycetaceae</taxon>
        <taxon>Streptantibioticus</taxon>
    </lineage>
</organism>
<dbReference type="STRING" id="1003195.SCATT_52460"/>
<dbReference type="EMBL" id="CP003219">
    <property type="protein sequence ID" value="AEW97617.1"/>
    <property type="molecule type" value="Genomic_DNA"/>
</dbReference>
<keyword evidence="5" id="KW-1185">Reference proteome</keyword>
<dbReference type="PROSITE" id="PS51318">
    <property type="entry name" value="TAT"/>
    <property type="match status" value="1"/>
</dbReference>
<dbReference type="RefSeq" id="WP_014628645.1">
    <property type="nucleotide sequence ID" value="NC_016111.1"/>
</dbReference>
<dbReference type="OrthoDB" id="8099475at2"/>
<gene>
    <name evidence="4" type="ordered locus">SCATT_52460</name>
</gene>